<feature type="transmembrane region" description="Helical" evidence="12">
    <location>
        <begin position="269"/>
        <end position="288"/>
    </location>
</feature>
<keyword evidence="9 12" id="KW-1133">Transmembrane helix</keyword>
<dbReference type="KEGG" id="tgr:Tgr7_2139"/>
<proteinExistence type="inferred from homology"/>
<reference evidence="13 14" key="1">
    <citation type="journal article" date="2011" name="Stand. Genomic Sci.">
        <title>Complete genome sequence of 'Thioalkalivibrio sulfidophilus' HL-EbGr7.</title>
        <authorList>
            <person name="Muyzer G."/>
            <person name="Sorokin D.Y."/>
            <person name="Mavromatis K."/>
            <person name="Lapidus A."/>
            <person name="Clum A."/>
            <person name="Ivanova N."/>
            <person name="Pati A."/>
            <person name="d'Haeseleer P."/>
            <person name="Woyke T."/>
            <person name="Kyrpides N.C."/>
        </authorList>
    </citation>
    <scope>NUCLEOTIDE SEQUENCE [LARGE SCALE GENOMIC DNA]</scope>
    <source>
        <strain evidence="13 14">HL-EbGR7</strain>
    </source>
</reference>
<evidence type="ECO:0000313" key="14">
    <source>
        <dbReference type="Proteomes" id="UP000002383"/>
    </source>
</evidence>
<organism evidence="13 14">
    <name type="scientific">Thioalkalivibrio sulfidiphilus (strain HL-EbGR7)</name>
    <dbReference type="NCBI Taxonomy" id="396588"/>
    <lineage>
        <taxon>Bacteria</taxon>
        <taxon>Pseudomonadati</taxon>
        <taxon>Pseudomonadota</taxon>
        <taxon>Gammaproteobacteria</taxon>
        <taxon>Chromatiales</taxon>
        <taxon>Ectothiorhodospiraceae</taxon>
        <taxon>Thioalkalivibrio</taxon>
    </lineage>
</organism>
<evidence type="ECO:0000256" key="5">
    <source>
        <dbReference type="ARBA" id="ARBA00022448"/>
    </source>
</evidence>
<evidence type="ECO:0000256" key="12">
    <source>
        <dbReference type="SAM" id="Phobius"/>
    </source>
</evidence>
<dbReference type="GO" id="GO:0015920">
    <property type="term" value="P:lipopolysaccharide transport"/>
    <property type="evidence" value="ECO:0007669"/>
    <property type="project" value="TreeGrafter"/>
</dbReference>
<keyword evidence="5" id="KW-0813">Transport</keyword>
<feature type="transmembrane region" description="Helical" evidence="12">
    <location>
        <begin position="58"/>
        <end position="80"/>
    </location>
</feature>
<evidence type="ECO:0000313" key="13">
    <source>
        <dbReference type="EMBL" id="ACL73219.1"/>
    </source>
</evidence>
<evidence type="ECO:0000256" key="6">
    <source>
        <dbReference type="ARBA" id="ARBA00022475"/>
    </source>
</evidence>
<evidence type="ECO:0000256" key="2">
    <source>
        <dbReference type="ARBA" id="ARBA00004429"/>
    </source>
</evidence>
<feature type="transmembrane region" description="Helical" evidence="12">
    <location>
        <begin position="300"/>
        <end position="319"/>
    </location>
</feature>
<keyword evidence="7" id="KW-0997">Cell inner membrane</keyword>
<name>B8GTX5_THISH</name>
<dbReference type="STRING" id="396588.Tgr7_2139"/>
<dbReference type="PANTHER" id="PTHR33529">
    <property type="entry name" value="SLR0882 PROTEIN-RELATED"/>
    <property type="match status" value="1"/>
</dbReference>
<dbReference type="eggNOG" id="COG0795">
    <property type="taxonomic scope" value="Bacteria"/>
</dbReference>
<dbReference type="Pfam" id="PF03739">
    <property type="entry name" value="LptF_LptG"/>
    <property type="match status" value="1"/>
</dbReference>
<evidence type="ECO:0000256" key="10">
    <source>
        <dbReference type="ARBA" id="ARBA00023136"/>
    </source>
</evidence>
<comment type="subunit">
    <text evidence="11">Component of the lipopolysaccharide transport and assembly complex. The LptBFG transporter is composed of two ATP-binding proteins (LptB) and two transmembrane proteins (LptF and LptG).</text>
</comment>
<evidence type="ECO:0000256" key="1">
    <source>
        <dbReference type="ARBA" id="ARBA00002265"/>
    </source>
</evidence>
<comment type="subcellular location">
    <subcellularLocation>
        <location evidence="2">Cell inner membrane</location>
        <topology evidence="2">Multi-pass membrane protein</topology>
    </subcellularLocation>
</comment>
<evidence type="ECO:0000256" key="7">
    <source>
        <dbReference type="ARBA" id="ARBA00022519"/>
    </source>
</evidence>
<accession>B8GTX5</accession>
<evidence type="ECO:0000256" key="9">
    <source>
        <dbReference type="ARBA" id="ARBA00022989"/>
    </source>
</evidence>
<evidence type="ECO:0000256" key="11">
    <source>
        <dbReference type="ARBA" id="ARBA00026081"/>
    </source>
</evidence>
<dbReference type="RefSeq" id="WP_012638697.1">
    <property type="nucleotide sequence ID" value="NC_011901.1"/>
</dbReference>
<dbReference type="AlphaFoldDB" id="B8GTX5"/>
<dbReference type="InterPro" id="IPR030922">
    <property type="entry name" value="LptF"/>
</dbReference>
<dbReference type="EMBL" id="CP001339">
    <property type="protein sequence ID" value="ACL73219.1"/>
    <property type="molecule type" value="Genomic_DNA"/>
</dbReference>
<comment type="function">
    <text evidence="1">Part of the ABC transporter complex LptBFG involved in the translocation of lipopolysaccharide (LPS) from the inner membrane to the outer membrane.</text>
</comment>
<dbReference type="NCBIfam" id="TIGR04407">
    <property type="entry name" value="LptF_YjgP"/>
    <property type="match status" value="1"/>
</dbReference>
<evidence type="ECO:0000256" key="8">
    <source>
        <dbReference type="ARBA" id="ARBA00022692"/>
    </source>
</evidence>
<keyword evidence="8 12" id="KW-0812">Transmembrane</keyword>
<dbReference type="PANTHER" id="PTHR33529:SF7">
    <property type="entry name" value="LIPOPOLYSACCHARIDE EXPORT SYSTEM PERMEASE PROTEIN LPTF"/>
    <property type="match status" value="1"/>
</dbReference>
<feature type="transmembrane region" description="Helical" evidence="12">
    <location>
        <begin position="331"/>
        <end position="351"/>
    </location>
</feature>
<feature type="transmembrane region" description="Helical" evidence="12">
    <location>
        <begin position="20"/>
        <end position="38"/>
    </location>
</feature>
<evidence type="ECO:0000256" key="3">
    <source>
        <dbReference type="ARBA" id="ARBA00007725"/>
    </source>
</evidence>
<comment type="similarity">
    <text evidence="3">Belongs to the LptF/LptG family.</text>
</comment>
<dbReference type="HOGENOM" id="CLU_028799_0_2_6"/>
<sequence length="367" mass="40424">MRPSILTRYLVREVLLTQAAVTLVLLLIIVGGTVARMLREAAEGRIPADVLLPMVALGSVRGLILLLPVSLFLALMLSLGRLYKDSEMAAMKACGVGPEQLYRAIAWMTVPLLVMLTVLVFWGSPLASQGIDQIRIDAEQRSDLVGIAPGRFTESRATGQVFFIEGLAGDGNTMRGVFIRSRGPEGDEVVTARRGETRVDPLTGQRYLVLHDGYRYRGAPGSQEFHILAFETHGLRVPDPTGSTRRGKVDSLSTAELWQSTNLSHRAELHWRIAMPVSMVLLAALALPLSHTSNPRSGRFGKLTAAIGVYILYANFLILSKSWFASGQTPAWLGMWWVHGLLLALILVLLWRQRGIGRRRARREALA</sequence>
<evidence type="ECO:0000256" key="4">
    <source>
        <dbReference type="ARBA" id="ARBA00014213"/>
    </source>
</evidence>
<dbReference type="GO" id="GO:0043190">
    <property type="term" value="C:ATP-binding cassette (ABC) transporter complex"/>
    <property type="evidence" value="ECO:0007669"/>
    <property type="project" value="InterPro"/>
</dbReference>
<protein>
    <recommendedName>
        <fullName evidence="4">Lipopolysaccharide export system permease protein LptF</fullName>
    </recommendedName>
</protein>
<keyword evidence="10 12" id="KW-0472">Membrane</keyword>
<keyword evidence="6" id="KW-1003">Cell membrane</keyword>
<dbReference type="Proteomes" id="UP000002383">
    <property type="component" value="Chromosome"/>
</dbReference>
<gene>
    <name evidence="13" type="ordered locus">Tgr7_2139</name>
</gene>
<dbReference type="InterPro" id="IPR005495">
    <property type="entry name" value="LptG/LptF_permease"/>
</dbReference>
<keyword evidence="14" id="KW-1185">Reference proteome</keyword>
<dbReference type="GO" id="GO:0055085">
    <property type="term" value="P:transmembrane transport"/>
    <property type="evidence" value="ECO:0007669"/>
    <property type="project" value="InterPro"/>
</dbReference>
<feature type="transmembrane region" description="Helical" evidence="12">
    <location>
        <begin position="101"/>
        <end position="122"/>
    </location>
</feature>